<reference evidence="8" key="1">
    <citation type="submission" date="2023-03" db="EMBL/GenBank/DDBJ databases">
        <authorList>
            <person name="Steffen K."/>
            <person name="Cardenas P."/>
        </authorList>
    </citation>
    <scope>NUCLEOTIDE SEQUENCE</scope>
</reference>
<feature type="transmembrane region" description="Helical" evidence="6">
    <location>
        <begin position="559"/>
        <end position="583"/>
    </location>
</feature>
<evidence type="ECO:0000313" key="8">
    <source>
        <dbReference type="EMBL" id="CAI8052312.1"/>
    </source>
</evidence>
<organism evidence="8 9">
    <name type="scientific">Geodia barretti</name>
    <name type="common">Barrett's horny sponge</name>
    <dbReference type="NCBI Taxonomy" id="519541"/>
    <lineage>
        <taxon>Eukaryota</taxon>
        <taxon>Metazoa</taxon>
        <taxon>Porifera</taxon>
        <taxon>Demospongiae</taxon>
        <taxon>Heteroscleromorpha</taxon>
        <taxon>Tetractinellida</taxon>
        <taxon>Astrophorina</taxon>
        <taxon>Geodiidae</taxon>
        <taxon>Geodia</taxon>
    </lineage>
</organism>
<evidence type="ECO:0000313" key="9">
    <source>
        <dbReference type="Proteomes" id="UP001174909"/>
    </source>
</evidence>
<keyword evidence="5 6" id="KW-0472">Membrane</keyword>
<dbReference type="InterPro" id="IPR011701">
    <property type="entry name" value="MFS"/>
</dbReference>
<dbReference type="SUPFAM" id="SSF103473">
    <property type="entry name" value="MFS general substrate transporter"/>
    <property type="match status" value="1"/>
</dbReference>
<feature type="transmembrane region" description="Helical" evidence="6">
    <location>
        <begin position="288"/>
        <end position="308"/>
    </location>
</feature>
<name>A0AA35TSJ4_GEOBA</name>
<evidence type="ECO:0000256" key="2">
    <source>
        <dbReference type="ARBA" id="ARBA00022448"/>
    </source>
</evidence>
<dbReference type="PANTHER" id="PTHR23504:SF31">
    <property type="entry name" value="MAJOR FACILITATOR SUPERFAMILY DOMAIN-CONTAINING PROTEIN 10"/>
    <property type="match status" value="1"/>
</dbReference>
<sequence>MKTNQAEPQDRREKRSGPSSHWTLMVLFASLLLDLLGFTVILPLIPSLLEYYGRADQSGMYSVLMEKVDSFRTLIGAPDVEKFNIVLLGGLLGSLFSFLQFLTSPLLGASSDIYGRKRVLILCMVGISMSYALWAVSRSFPLFVLARIVAGFSKGNIGISTAVVVDVTPVDKRNRGMAVIGIAFSCGFLLGPLIGAGFSVWGKRVAEAGGDPFTVFQYPALFALTLSLLAILLLLSAFPETLPPEKRARSLGQGVLGTLYLINPLSLFRFDAISRLDEKDVKSLRRLGLGYFLYLFLFSGLEYSLTFLTHQRFNYTRMDQGKMFLFIGLVMILVQDCTAVKRRLHYKSGMLVIIPSLLLVGWASTPLMLYSGLFLYSFAAGSVVTCLSSIASQFGEGDEKGKVMGIFRSLGALARAVGPITACTAVAVTVNFIRAWACNHVLYFPRRDSPTRQLMAERDEDEERDTTANCYRKTPDSTNFCDKITWCLFLVGAEAAVLIALLFWTTLYNTPGAATPLSFIYIQIFGATYVSFTGMYYAFGNMSAIYPVLDYEANPGLAAGLAVGTAVFGTVIVHLIFLAQYLCRRYATSRLLLKYKKTAIGSSSSSDTTTPILYNKKSKQHSTTSSRESFF</sequence>
<comment type="caution">
    <text evidence="8">The sequence shown here is derived from an EMBL/GenBank/DDBJ whole genome shotgun (WGS) entry which is preliminary data.</text>
</comment>
<feature type="transmembrane region" description="Helical" evidence="6">
    <location>
        <begin position="373"/>
        <end position="391"/>
    </location>
</feature>
<keyword evidence="2" id="KW-0813">Transport</keyword>
<evidence type="ECO:0000256" key="3">
    <source>
        <dbReference type="ARBA" id="ARBA00022692"/>
    </source>
</evidence>
<feature type="transmembrane region" description="Helical" evidence="6">
    <location>
        <begin position="519"/>
        <end position="539"/>
    </location>
</feature>
<feature type="transmembrane region" description="Helical" evidence="6">
    <location>
        <begin position="483"/>
        <end position="507"/>
    </location>
</feature>
<dbReference type="GO" id="GO:0022857">
    <property type="term" value="F:transmembrane transporter activity"/>
    <property type="evidence" value="ECO:0007669"/>
    <property type="project" value="InterPro"/>
</dbReference>
<dbReference type="Pfam" id="PF07690">
    <property type="entry name" value="MFS_1"/>
    <property type="match status" value="1"/>
</dbReference>
<evidence type="ECO:0000259" key="7">
    <source>
        <dbReference type="PROSITE" id="PS50850"/>
    </source>
</evidence>
<evidence type="ECO:0000256" key="5">
    <source>
        <dbReference type="ARBA" id="ARBA00023136"/>
    </source>
</evidence>
<dbReference type="Gene3D" id="1.20.1250.20">
    <property type="entry name" value="MFS general substrate transporter like domains"/>
    <property type="match status" value="1"/>
</dbReference>
<evidence type="ECO:0000256" key="6">
    <source>
        <dbReference type="SAM" id="Phobius"/>
    </source>
</evidence>
<evidence type="ECO:0000256" key="4">
    <source>
        <dbReference type="ARBA" id="ARBA00022989"/>
    </source>
</evidence>
<feature type="transmembrane region" description="Helical" evidence="6">
    <location>
        <begin position="218"/>
        <end position="238"/>
    </location>
</feature>
<evidence type="ECO:0000256" key="1">
    <source>
        <dbReference type="ARBA" id="ARBA00004141"/>
    </source>
</evidence>
<keyword evidence="4 6" id="KW-1133">Transmembrane helix</keyword>
<dbReference type="InterPro" id="IPR020846">
    <property type="entry name" value="MFS_dom"/>
</dbReference>
<feature type="transmembrane region" description="Helical" evidence="6">
    <location>
        <begin position="412"/>
        <end position="437"/>
    </location>
</feature>
<feature type="transmembrane region" description="Helical" evidence="6">
    <location>
        <begin position="250"/>
        <end position="268"/>
    </location>
</feature>
<protein>
    <submittedName>
        <fullName evidence="8">Major facilitator superfamily domain-containing protein 10</fullName>
    </submittedName>
</protein>
<dbReference type="InterPro" id="IPR036259">
    <property type="entry name" value="MFS_trans_sf"/>
</dbReference>
<dbReference type="AlphaFoldDB" id="A0AA35TSJ4"/>
<feature type="domain" description="Major facilitator superfamily (MFS) profile" evidence="7">
    <location>
        <begin position="23"/>
        <end position="511"/>
    </location>
</feature>
<dbReference type="Proteomes" id="UP001174909">
    <property type="component" value="Unassembled WGS sequence"/>
</dbReference>
<feature type="transmembrane region" description="Helical" evidence="6">
    <location>
        <begin position="119"/>
        <end position="136"/>
    </location>
</feature>
<dbReference type="EMBL" id="CASHTH010003999">
    <property type="protein sequence ID" value="CAI8052312.1"/>
    <property type="molecule type" value="Genomic_DNA"/>
</dbReference>
<keyword evidence="9" id="KW-1185">Reference proteome</keyword>
<keyword evidence="3 6" id="KW-0812">Transmembrane</keyword>
<feature type="transmembrane region" description="Helical" evidence="6">
    <location>
        <begin position="177"/>
        <end position="198"/>
    </location>
</feature>
<feature type="transmembrane region" description="Helical" evidence="6">
    <location>
        <begin position="349"/>
        <end position="367"/>
    </location>
</feature>
<comment type="subcellular location">
    <subcellularLocation>
        <location evidence="1">Membrane</location>
        <topology evidence="1">Multi-pass membrane protein</topology>
    </subcellularLocation>
</comment>
<dbReference type="PANTHER" id="PTHR23504">
    <property type="entry name" value="MAJOR FACILITATOR SUPERFAMILY DOMAIN-CONTAINING PROTEIN 10"/>
    <property type="match status" value="1"/>
</dbReference>
<accession>A0AA35TSJ4</accession>
<dbReference type="GO" id="GO:0031526">
    <property type="term" value="C:brush border membrane"/>
    <property type="evidence" value="ECO:0007669"/>
    <property type="project" value="TreeGrafter"/>
</dbReference>
<gene>
    <name evidence="8" type="ORF">GBAR_LOCUS28613</name>
</gene>
<dbReference type="PROSITE" id="PS50850">
    <property type="entry name" value="MFS"/>
    <property type="match status" value="1"/>
</dbReference>
<feature type="transmembrane region" description="Helical" evidence="6">
    <location>
        <begin position="21"/>
        <end position="45"/>
    </location>
</feature>
<feature type="transmembrane region" description="Helical" evidence="6">
    <location>
        <begin position="142"/>
        <end position="165"/>
    </location>
</feature>
<dbReference type="FunFam" id="1.20.1250.20:FF:000223">
    <property type="entry name" value="Major facilitator superfamily domain-containing protein"/>
    <property type="match status" value="1"/>
</dbReference>
<proteinExistence type="predicted"/>
<feature type="transmembrane region" description="Helical" evidence="6">
    <location>
        <begin position="85"/>
        <end position="107"/>
    </location>
</feature>